<dbReference type="PANTHER" id="PTHR30289">
    <property type="entry name" value="UNCHARACTERIZED PROTEIN YBCL-RELATED"/>
    <property type="match status" value="1"/>
</dbReference>
<sequence length="161" mass="17660">MVLVLKSDAFLDGESMPLRYTCEGDDCSPPLSWENLPEGTQSLVLIVDDPDAPDPAAPRMVWDHWILYNIPLDCAGLPEDVARHGLPEGTGEGINSWGRTGYGGPCPPIGRHRYFHRLYALDVRLPEALGTPGKDDLLLAMDDHILAHAELVGTYEKSVVD</sequence>
<dbReference type="PANTHER" id="PTHR30289:SF1">
    <property type="entry name" value="PEBP (PHOSPHATIDYLETHANOLAMINE-BINDING PROTEIN) FAMILY PROTEIN"/>
    <property type="match status" value="1"/>
</dbReference>
<evidence type="ECO:0000313" key="2">
    <source>
        <dbReference type="Proteomes" id="UP000434044"/>
    </source>
</evidence>
<dbReference type="InterPro" id="IPR005247">
    <property type="entry name" value="YbhB_YbcL/LppC-like"/>
</dbReference>
<protein>
    <submittedName>
        <fullName evidence="1">YbhB/YbcL family Raf kinase inhibitor-like protein</fullName>
    </submittedName>
</protein>
<reference evidence="1 2" key="1">
    <citation type="submission" date="2019-11" db="EMBL/GenBank/DDBJ databases">
        <title>Whole-genome sequence of the anaerobic purple sulfur bacterium Allochromatium palmeri DSM 15591.</title>
        <authorList>
            <person name="Kyndt J.A."/>
            <person name="Meyer T.E."/>
        </authorList>
    </citation>
    <scope>NUCLEOTIDE SEQUENCE [LARGE SCALE GENOMIC DNA]</scope>
    <source>
        <strain evidence="1 2">DSM 15591</strain>
    </source>
</reference>
<dbReference type="InterPro" id="IPR008914">
    <property type="entry name" value="PEBP"/>
</dbReference>
<accession>A0A6N8EBZ9</accession>
<gene>
    <name evidence="1" type="ORF">GJ668_03040</name>
</gene>
<dbReference type="OrthoDB" id="9797506at2"/>
<dbReference type="Proteomes" id="UP000434044">
    <property type="component" value="Unassembled WGS sequence"/>
</dbReference>
<dbReference type="SUPFAM" id="SSF49777">
    <property type="entry name" value="PEBP-like"/>
    <property type="match status" value="1"/>
</dbReference>
<dbReference type="CDD" id="cd00865">
    <property type="entry name" value="PEBP_bact_arch"/>
    <property type="match status" value="1"/>
</dbReference>
<organism evidence="1 2">
    <name type="scientific">Allochromatium palmeri</name>
    <dbReference type="NCBI Taxonomy" id="231048"/>
    <lineage>
        <taxon>Bacteria</taxon>
        <taxon>Pseudomonadati</taxon>
        <taxon>Pseudomonadota</taxon>
        <taxon>Gammaproteobacteria</taxon>
        <taxon>Chromatiales</taxon>
        <taxon>Chromatiaceae</taxon>
        <taxon>Allochromatium</taxon>
    </lineage>
</organism>
<keyword evidence="2" id="KW-1185">Reference proteome</keyword>
<evidence type="ECO:0000313" key="1">
    <source>
        <dbReference type="EMBL" id="MTW20067.1"/>
    </source>
</evidence>
<proteinExistence type="predicted"/>
<dbReference type="EMBL" id="WNKT01000003">
    <property type="protein sequence ID" value="MTW20067.1"/>
    <property type="molecule type" value="Genomic_DNA"/>
</dbReference>
<dbReference type="Pfam" id="PF01161">
    <property type="entry name" value="PBP"/>
    <property type="match status" value="1"/>
</dbReference>
<dbReference type="InterPro" id="IPR036610">
    <property type="entry name" value="PEBP-like_sf"/>
</dbReference>
<dbReference type="Gene3D" id="3.90.280.10">
    <property type="entry name" value="PEBP-like"/>
    <property type="match status" value="1"/>
</dbReference>
<dbReference type="AlphaFoldDB" id="A0A6N8EBZ9"/>
<name>A0A6N8EBZ9_9GAMM</name>
<dbReference type="RefSeq" id="WP_155448635.1">
    <property type="nucleotide sequence ID" value="NZ_WNKT01000003.1"/>
</dbReference>
<dbReference type="NCBIfam" id="TIGR00481">
    <property type="entry name" value="YbhB/YbcL family Raf kinase inhibitor-like protein"/>
    <property type="match status" value="1"/>
</dbReference>
<comment type="caution">
    <text evidence="1">The sequence shown here is derived from an EMBL/GenBank/DDBJ whole genome shotgun (WGS) entry which is preliminary data.</text>
</comment>